<dbReference type="Proteomes" id="UP000054623">
    <property type="component" value="Unassembled WGS sequence"/>
</dbReference>
<dbReference type="PATRIC" id="fig|49338.4.peg.2217"/>
<dbReference type="InterPro" id="IPR011008">
    <property type="entry name" value="Dimeric_a/b-barrel"/>
</dbReference>
<keyword evidence="1" id="KW-0503">Monooxygenase</keyword>
<proteinExistence type="predicted"/>
<dbReference type="RefSeq" id="WP_005811971.1">
    <property type="nucleotide sequence ID" value="NZ_CABKQQ010000036.1"/>
</dbReference>
<dbReference type="SMR" id="A0A098B245"/>
<evidence type="ECO:0000313" key="3">
    <source>
        <dbReference type="Proteomes" id="UP000054623"/>
    </source>
</evidence>
<name>A0A098B245_DESHA</name>
<dbReference type="Gene3D" id="3.30.70.100">
    <property type="match status" value="1"/>
</dbReference>
<reference evidence="1" key="1">
    <citation type="submission" date="2014-07" db="EMBL/GenBank/DDBJ databases">
        <authorList>
            <person name="Hornung V.Bastian."/>
        </authorList>
    </citation>
    <scope>NUCLEOTIDE SEQUENCE</scope>
    <source>
        <strain evidence="1">PCE-S</strain>
    </source>
</reference>
<accession>A0A098B245</accession>
<reference evidence="2 3" key="2">
    <citation type="submission" date="2015-12" db="EMBL/GenBank/DDBJ databases">
        <title>Draft Genome Sequence of Desulfitobacterium hafniense Strain DH, a Sulfate-reducing Bacterium Isolated from Paddy Soils.</title>
        <authorList>
            <person name="Bao P."/>
            <person name="Zhang X."/>
            <person name="Li G."/>
        </authorList>
    </citation>
    <scope>NUCLEOTIDE SEQUENCE [LARGE SCALE GENOMIC DNA]</scope>
    <source>
        <strain evidence="2 3">DH</strain>
    </source>
</reference>
<dbReference type="EMBL" id="LK996017">
    <property type="protein sequence ID" value="CDX01946.1"/>
    <property type="molecule type" value="Genomic_DNA"/>
</dbReference>
<sequence length="87" mass="9948">MLTIVHTFDAPDRDRLLSDIRSGLDTLEQVGGFKYASINEQTNSNEIMVMTKWDDLNAYENWAAGVGENKAFKQATPQMFDVIDERY</sequence>
<protein>
    <submittedName>
        <fullName evidence="1">Antibiotic biosynthesis monooxygenase</fullName>
    </submittedName>
</protein>
<dbReference type="EMBL" id="LOCK01000028">
    <property type="protein sequence ID" value="KTE91322.1"/>
    <property type="molecule type" value="Genomic_DNA"/>
</dbReference>
<evidence type="ECO:0000313" key="2">
    <source>
        <dbReference type="EMBL" id="KTE91322.1"/>
    </source>
</evidence>
<dbReference type="OrthoDB" id="2352283at2"/>
<dbReference type="GO" id="GO:0004497">
    <property type="term" value="F:monooxygenase activity"/>
    <property type="evidence" value="ECO:0007669"/>
    <property type="project" value="UniProtKB-KW"/>
</dbReference>
<organism evidence="1">
    <name type="scientific">Desulfitobacterium hafniense</name>
    <name type="common">Desulfitobacterium frappieri</name>
    <dbReference type="NCBI Taxonomy" id="49338"/>
    <lineage>
        <taxon>Bacteria</taxon>
        <taxon>Bacillati</taxon>
        <taxon>Bacillota</taxon>
        <taxon>Clostridia</taxon>
        <taxon>Eubacteriales</taxon>
        <taxon>Desulfitobacteriaceae</taxon>
        <taxon>Desulfitobacterium</taxon>
    </lineage>
</organism>
<evidence type="ECO:0000313" key="1">
    <source>
        <dbReference type="EMBL" id="CDX01946.1"/>
    </source>
</evidence>
<dbReference type="SUPFAM" id="SSF54909">
    <property type="entry name" value="Dimeric alpha+beta barrel"/>
    <property type="match status" value="1"/>
</dbReference>
<gene>
    <name evidence="2" type="ORF">AT727_06935</name>
    <name evidence="1" type="ORF">DPCES_2059</name>
</gene>
<keyword evidence="1" id="KW-0560">Oxidoreductase</keyword>
<dbReference type="AlphaFoldDB" id="A0A098B245"/>